<evidence type="ECO:0000313" key="2">
    <source>
        <dbReference type="EMBL" id="PYB78324.1"/>
    </source>
</evidence>
<name>A0A2V4HVC9_9PSED</name>
<sequence>MRTLIAAALIASLLVGCSSGFPGYRPLSYSNNSEARAYISPGRCMHSPRPASGEQEIAAIPAALALQAISLAFDKFNTALKNGTAAGDLPSSNATLNFEPDKGRIPGCVLVVRGQFANGDTTDKTRPLQDFLLPALTAEERSTSQWPEYQAAVAAQRLPSQSSYKGEAEAAKWMRMSALWHKEILRSEMSERLKLFNLSSETALLNSVDHIFEIQIILSANGNYLSMAPVYARVDRSIDDDRRGRRSFVISIEFATAKDALLPDKAGTNYGALMQLRNFELGQAIAFPPITDSRLRFSNESSWFPVFNGASPGGTPAQPKTKAPPKGKFTVEAPPPQAPAAGDNNNIGNALQSTRTDSTPMRMTTRVVETRPNKEGREFLAQVFDGTKDVLQAAATAKVQTSEQRKAQRATEITSEIQTLQSRVDAENLAVQKVREYCSALIDADDSLTSRTNRITKIKSANHEVLALAGLTSPPGQIIYGGLLDNTDAIDNATNVNICKRLDANQKW</sequence>
<evidence type="ECO:0000256" key="1">
    <source>
        <dbReference type="SAM" id="MobiDB-lite"/>
    </source>
</evidence>
<dbReference type="RefSeq" id="WP_110702223.1">
    <property type="nucleotide sequence ID" value="NZ_QJRO01000015.1"/>
</dbReference>
<reference evidence="2 3" key="1">
    <citation type="submission" date="2018-06" db="EMBL/GenBank/DDBJ databases">
        <title>Pseudomonas diversity within urban Lake Michigan freshwaters.</title>
        <authorList>
            <person name="Batrich M."/>
            <person name="Hatzopoulos T."/>
            <person name="Putonti C."/>
        </authorList>
    </citation>
    <scope>NUCLEOTIDE SEQUENCE [LARGE SCALE GENOMIC DNA]</scope>
    <source>
        <strain evidence="2 3">LBp-160603</strain>
    </source>
</reference>
<dbReference type="AlphaFoldDB" id="A0A2V4HVC9"/>
<organism evidence="2 3">
    <name type="scientific">Pseudomonas soli</name>
    <dbReference type="NCBI Taxonomy" id="1306993"/>
    <lineage>
        <taxon>Bacteria</taxon>
        <taxon>Pseudomonadati</taxon>
        <taxon>Pseudomonadota</taxon>
        <taxon>Gammaproteobacteria</taxon>
        <taxon>Pseudomonadales</taxon>
        <taxon>Pseudomonadaceae</taxon>
        <taxon>Pseudomonas</taxon>
    </lineage>
</organism>
<feature type="compositionally biased region" description="Low complexity" evidence="1">
    <location>
        <begin position="314"/>
        <end position="328"/>
    </location>
</feature>
<feature type="region of interest" description="Disordered" evidence="1">
    <location>
        <begin position="309"/>
        <end position="355"/>
    </location>
</feature>
<proteinExistence type="predicted"/>
<dbReference type="EMBL" id="QJRO01000015">
    <property type="protein sequence ID" value="PYB78324.1"/>
    <property type="molecule type" value="Genomic_DNA"/>
</dbReference>
<accession>A0A2V4HVC9</accession>
<evidence type="ECO:0008006" key="4">
    <source>
        <dbReference type="Google" id="ProtNLM"/>
    </source>
</evidence>
<dbReference type="PROSITE" id="PS51257">
    <property type="entry name" value="PROKAR_LIPOPROTEIN"/>
    <property type="match status" value="1"/>
</dbReference>
<evidence type="ECO:0000313" key="3">
    <source>
        <dbReference type="Proteomes" id="UP000247620"/>
    </source>
</evidence>
<comment type="caution">
    <text evidence="2">The sequence shown here is derived from an EMBL/GenBank/DDBJ whole genome shotgun (WGS) entry which is preliminary data.</text>
</comment>
<protein>
    <recommendedName>
        <fullName evidence="4">Lipoprotein</fullName>
    </recommendedName>
</protein>
<feature type="compositionally biased region" description="Polar residues" evidence="1">
    <location>
        <begin position="343"/>
        <end position="355"/>
    </location>
</feature>
<gene>
    <name evidence="2" type="ORF">DMX07_19420</name>
</gene>
<dbReference type="Proteomes" id="UP000247620">
    <property type="component" value="Unassembled WGS sequence"/>
</dbReference>